<accession>A0A834H4G6</accession>
<reference evidence="1" key="1">
    <citation type="submission" date="2019-11" db="EMBL/GenBank/DDBJ databases">
        <authorList>
            <person name="Liu Y."/>
            <person name="Hou J."/>
            <person name="Li T.-Q."/>
            <person name="Guan C.-H."/>
            <person name="Wu X."/>
            <person name="Wu H.-Z."/>
            <person name="Ling F."/>
            <person name="Zhang R."/>
            <person name="Shi X.-G."/>
            <person name="Ren J.-P."/>
            <person name="Chen E.-F."/>
            <person name="Sun J.-M."/>
        </authorList>
    </citation>
    <scope>NUCLEOTIDE SEQUENCE</scope>
    <source>
        <strain evidence="1">Adult_tree_wgs_1</strain>
        <tissue evidence="1">Leaves</tissue>
    </source>
</reference>
<dbReference type="AlphaFoldDB" id="A0A834H4G6"/>
<sequence length="236" mass="26572">MVCNIVGQMTGLFSESQYVALDKLSETQKVFFFDHFGIVFFPTSISFLCSSHSLLILAEAASFSKQTITYHNSTWEAVDFHGSIGMYLDATGVHMQNCNLVIEMDRIFKWIGFVLLRRLVSSGFLCHYFQEPKVALVLLTDFSTVLGIDAFQSGRGLGYYWCKLQKLTNPNGSSRVFFLSAGMKLVFVELDRATSDLEGSAMYKIVKDADEISILILFPVVRREKPSSHQLSHLFG</sequence>
<organism evidence="1 2">
    <name type="scientific">Rhododendron simsii</name>
    <name type="common">Sims's rhododendron</name>
    <dbReference type="NCBI Taxonomy" id="118357"/>
    <lineage>
        <taxon>Eukaryota</taxon>
        <taxon>Viridiplantae</taxon>
        <taxon>Streptophyta</taxon>
        <taxon>Embryophyta</taxon>
        <taxon>Tracheophyta</taxon>
        <taxon>Spermatophyta</taxon>
        <taxon>Magnoliopsida</taxon>
        <taxon>eudicotyledons</taxon>
        <taxon>Gunneridae</taxon>
        <taxon>Pentapetalae</taxon>
        <taxon>asterids</taxon>
        <taxon>Ericales</taxon>
        <taxon>Ericaceae</taxon>
        <taxon>Ericoideae</taxon>
        <taxon>Rhodoreae</taxon>
        <taxon>Rhododendron</taxon>
    </lineage>
</organism>
<name>A0A834H4G6_RHOSS</name>
<dbReference type="OrthoDB" id="1721206at2759"/>
<comment type="caution">
    <text evidence="1">The sequence shown here is derived from an EMBL/GenBank/DDBJ whole genome shotgun (WGS) entry which is preliminary data.</text>
</comment>
<gene>
    <name evidence="1" type="ORF">RHSIM_Rhsim04G0152700</name>
</gene>
<keyword evidence="2" id="KW-1185">Reference proteome</keyword>
<dbReference type="EMBL" id="WJXA01000004">
    <property type="protein sequence ID" value="KAF7145235.1"/>
    <property type="molecule type" value="Genomic_DNA"/>
</dbReference>
<dbReference type="Proteomes" id="UP000626092">
    <property type="component" value="Unassembled WGS sequence"/>
</dbReference>
<evidence type="ECO:0000313" key="1">
    <source>
        <dbReference type="EMBL" id="KAF7145235.1"/>
    </source>
</evidence>
<protein>
    <submittedName>
        <fullName evidence="1">Uncharacterized protein</fullName>
    </submittedName>
</protein>
<proteinExistence type="predicted"/>
<evidence type="ECO:0000313" key="2">
    <source>
        <dbReference type="Proteomes" id="UP000626092"/>
    </source>
</evidence>